<reference evidence="1 2" key="1">
    <citation type="journal article" date="2016" name="Mol. Biol. Evol.">
        <title>Comparative Genomics of Early-Diverging Mushroom-Forming Fungi Provides Insights into the Origins of Lignocellulose Decay Capabilities.</title>
        <authorList>
            <person name="Nagy L.G."/>
            <person name="Riley R."/>
            <person name="Tritt A."/>
            <person name="Adam C."/>
            <person name="Daum C."/>
            <person name="Floudas D."/>
            <person name="Sun H."/>
            <person name="Yadav J.S."/>
            <person name="Pangilinan J."/>
            <person name="Larsson K.H."/>
            <person name="Matsuura K."/>
            <person name="Barry K."/>
            <person name="Labutti K."/>
            <person name="Kuo R."/>
            <person name="Ohm R.A."/>
            <person name="Bhattacharya S.S."/>
            <person name="Shirouzu T."/>
            <person name="Yoshinaga Y."/>
            <person name="Martin F.M."/>
            <person name="Grigoriev I.V."/>
            <person name="Hibbett D.S."/>
        </authorList>
    </citation>
    <scope>NUCLEOTIDE SEQUENCE [LARGE SCALE GENOMIC DNA]</scope>
    <source>
        <strain evidence="1 2">HHB9708</strain>
    </source>
</reference>
<protein>
    <submittedName>
        <fullName evidence="1">Uncharacterized protein</fullName>
    </submittedName>
</protein>
<dbReference type="AlphaFoldDB" id="A0A164PW71"/>
<name>A0A164PW71_9AGAM</name>
<dbReference type="Proteomes" id="UP000076722">
    <property type="component" value="Unassembled WGS sequence"/>
</dbReference>
<proteinExistence type="predicted"/>
<accession>A0A164PW71</accession>
<sequence length="93" mass="10706">MSDRTLLGSFSEYVSGLCTYILFVTLQLVSCSSSTRLLGCLDRILNFGICFLTNKLNRTSDAQLPFYTWRRNLDGRVELNPRMRTPQQCSSEW</sequence>
<evidence type="ECO:0000313" key="2">
    <source>
        <dbReference type="Proteomes" id="UP000076722"/>
    </source>
</evidence>
<gene>
    <name evidence="1" type="ORF">SISNIDRAFT_235330</name>
</gene>
<dbReference type="EMBL" id="KV419430">
    <property type="protein sequence ID" value="KZS89090.1"/>
    <property type="molecule type" value="Genomic_DNA"/>
</dbReference>
<evidence type="ECO:0000313" key="1">
    <source>
        <dbReference type="EMBL" id="KZS89090.1"/>
    </source>
</evidence>
<organism evidence="1 2">
    <name type="scientific">Sistotremastrum niveocremeum HHB9708</name>
    <dbReference type="NCBI Taxonomy" id="1314777"/>
    <lineage>
        <taxon>Eukaryota</taxon>
        <taxon>Fungi</taxon>
        <taxon>Dikarya</taxon>
        <taxon>Basidiomycota</taxon>
        <taxon>Agaricomycotina</taxon>
        <taxon>Agaricomycetes</taxon>
        <taxon>Sistotremastrales</taxon>
        <taxon>Sistotremastraceae</taxon>
        <taxon>Sertulicium</taxon>
        <taxon>Sertulicium niveocremeum</taxon>
    </lineage>
</organism>
<keyword evidence="2" id="KW-1185">Reference proteome</keyword>